<evidence type="ECO:0000313" key="3">
    <source>
        <dbReference type="Proteomes" id="UP000000310"/>
    </source>
</evidence>
<organism evidence="2 3">
    <name type="scientific">Pseudopedobacter saltans (strain ATCC 51119 / DSM 12145 / JCM 21818 / CCUG 39354 / LMG 10337 / NBRC 100064 / NCIMB 13643)</name>
    <name type="common">Pedobacter saltans</name>
    <dbReference type="NCBI Taxonomy" id="762903"/>
    <lineage>
        <taxon>Bacteria</taxon>
        <taxon>Pseudomonadati</taxon>
        <taxon>Bacteroidota</taxon>
        <taxon>Sphingobacteriia</taxon>
        <taxon>Sphingobacteriales</taxon>
        <taxon>Sphingobacteriaceae</taxon>
        <taxon>Pseudopedobacter</taxon>
    </lineage>
</organism>
<name>F0S9U3_PSESL</name>
<dbReference type="Proteomes" id="UP000000310">
    <property type="component" value="Chromosome"/>
</dbReference>
<evidence type="ECO:0000256" key="1">
    <source>
        <dbReference type="SAM" id="Phobius"/>
    </source>
</evidence>
<dbReference type="AlphaFoldDB" id="F0S9U3"/>
<feature type="transmembrane region" description="Helical" evidence="1">
    <location>
        <begin position="116"/>
        <end position="133"/>
    </location>
</feature>
<keyword evidence="1" id="KW-0812">Transmembrane</keyword>
<protein>
    <submittedName>
        <fullName evidence="2">Uncharacterized protein</fullName>
    </submittedName>
</protein>
<dbReference type="RefSeq" id="WP_013631949.1">
    <property type="nucleotide sequence ID" value="NC_015177.1"/>
</dbReference>
<dbReference type="OrthoDB" id="9803969at2"/>
<gene>
    <name evidence="2" type="ordered locus">Pedsa_0877</name>
</gene>
<dbReference type="STRING" id="762903.Pedsa_0877"/>
<dbReference type="KEGG" id="psn:Pedsa_0877"/>
<evidence type="ECO:0000313" key="2">
    <source>
        <dbReference type="EMBL" id="ADY51449.1"/>
    </source>
</evidence>
<dbReference type="HOGENOM" id="CLU_1873676_0_0_10"/>
<keyword evidence="3" id="KW-1185">Reference proteome</keyword>
<accession>F0S9U3</accession>
<sequence length="136" mass="14609">MDAIKIIVQKRPDVVSELLQAYGYKADPTEHNLQNLVKVHGNAPLPYSNATDSTTGQPKTTLFDKILNIANGLSSISKNLKQNVVSVPGTVALGTNSTNEPDPLATPRIFGINRTIFLTLAGLTVLAVGIILFKKK</sequence>
<reference evidence="2 3" key="1">
    <citation type="journal article" date="2011" name="Stand. Genomic Sci.">
        <title>Complete genome sequence of the gliding, heparinolytic Pedobacter saltans type strain (113).</title>
        <authorList>
            <person name="Liolios K."/>
            <person name="Sikorski J."/>
            <person name="Lu M."/>
            <person name="Nolan M."/>
            <person name="Lapidus A."/>
            <person name="Lucas S."/>
            <person name="Hammon N."/>
            <person name="Deshpande S."/>
            <person name="Cheng J.F."/>
            <person name="Tapia R."/>
            <person name="Han C."/>
            <person name="Goodwin L."/>
            <person name="Pitluck S."/>
            <person name="Huntemann M."/>
            <person name="Ivanova N."/>
            <person name="Pagani I."/>
            <person name="Mavromatis K."/>
            <person name="Ovchinikova G."/>
            <person name="Pati A."/>
            <person name="Chen A."/>
            <person name="Palaniappan K."/>
            <person name="Land M."/>
            <person name="Hauser L."/>
            <person name="Brambilla E.M."/>
            <person name="Kotsyurbenko O."/>
            <person name="Rohde M."/>
            <person name="Tindall B.J."/>
            <person name="Abt B."/>
            <person name="Goker M."/>
            <person name="Detter J.C."/>
            <person name="Woyke T."/>
            <person name="Bristow J."/>
            <person name="Eisen J.A."/>
            <person name="Markowitz V."/>
            <person name="Hugenholtz P."/>
            <person name="Klenk H.P."/>
            <person name="Kyrpides N.C."/>
        </authorList>
    </citation>
    <scope>NUCLEOTIDE SEQUENCE [LARGE SCALE GENOMIC DNA]</scope>
    <source>
        <strain evidence="3">ATCC 51119 / DSM 12145 / JCM 21818 / LMG 10337 / NBRC 100064 / NCIMB 13643</strain>
    </source>
</reference>
<proteinExistence type="predicted"/>
<keyword evidence="1" id="KW-0472">Membrane</keyword>
<reference evidence="3" key="2">
    <citation type="submission" date="2011-02" db="EMBL/GenBank/DDBJ databases">
        <title>The complete genome of Pedobacter saltans DSM 12145.</title>
        <authorList>
            <consortium name="US DOE Joint Genome Institute (JGI-PGF)"/>
            <person name="Lucas S."/>
            <person name="Copeland A."/>
            <person name="Lapidus A."/>
            <person name="Bruce D."/>
            <person name="Goodwin L."/>
            <person name="Pitluck S."/>
            <person name="Kyrpides N."/>
            <person name="Mavromatis K."/>
            <person name="Pagani I."/>
            <person name="Ivanova N."/>
            <person name="Ovchinnikova G."/>
            <person name="Lu M."/>
            <person name="Detter J.C."/>
            <person name="Han C."/>
            <person name="Land M."/>
            <person name="Hauser L."/>
            <person name="Markowitz V."/>
            <person name="Cheng J.-F."/>
            <person name="Hugenholtz P."/>
            <person name="Woyke T."/>
            <person name="Wu D."/>
            <person name="Tindall B."/>
            <person name="Pomrenke H.G."/>
            <person name="Brambilla E."/>
            <person name="Klenk H.-P."/>
            <person name="Eisen J.A."/>
        </authorList>
    </citation>
    <scope>NUCLEOTIDE SEQUENCE [LARGE SCALE GENOMIC DNA]</scope>
    <source>
        <strain evidence="3">ATCC 51119 / DSM 12145 / JCM 21818 / LMG 10337 / NBRC 100064 / NCIMB 13643</strain>
    </source>
</reference>
<dbReference type="EMBL" id="CP002545">
    <property type="protein sequence ID" value="ADY51449.1"/>
    <property type="molecule type" value="Genomic_DNA"/>
</dbReference>
<keyword evidence="1" id="KW-1133">Transmembrane helix</keyword>